<gene>
    <name evidence="5" type="ORF">CEP68_00840</name>
    <name evidence="6" type="ORF">NJD11_02235</name>
</gene>
<reference evidence="5" key="2">
    <citation type="submission" date="2017-12" db="EMBL/GenBank/DDBJ databases">
        <title>FDA dAtabase for Regulatory Grade micrObial Sequences (FDA-ARGOS): Supporting development and validation of Infectious Disease Dx tests.</title>
        <authorList>
            <person name="Campos J."/>
            <person name="Goldberg B."/>
            <person name="Tallon L."/>
            <person name="Sadzewicz L."/>
            <person name="Sengamalay N."/>
            <person name="Ott S."/>
            <person name="Godinez A."/>
            <person name="Nagaraj S."/>
            <person name="Vavikolanu K."/>
            <person name="Vyas G."/>
            <person name="Nadendla S."/>
            <person name="Aluvathingal J."/>
            <person name="Geyer C."/>
            <person name="Nandy P."/>
            <person name="Hobson J."/>
            <person name="Sichtig H."/>
        </authorList>
    </citation>
    <scope>NUCLEOTIDE SEQUENCE</scope>
    <source>
        <strain evidence="5">FDAARGOS_289</strain>
    </source>
</reference>
<dbReference type="CDD" id="cd00761">
    <property type="entry name" value="Glyco_tranf_GTA_type"/>
    <property type="match status" value="1"/>
</dbReference>
<dbReference type="RefSeq" id="WP_066626575.1">
    <property type="nucleotide sequence ID" value="NZ_CP022048.2"/>
</dbReference>
<accession>A0A1Z3U4U4</accession>
<dbReference type="AlphaFoldDB" id="A0A1Z3U4U4"/>
<evidence type="ECO:0000256" key="2">
    <source>
        <dbReference type="ARBA" id="ARBA00022676"/>
    </source>
</evidence>
<dbReference type="PANTHER" id="PTHR43179">
    <property type="entry name" value="RHAMNOSYLTRANSFERASE WBBL"/>
    <property type="match status" value="1"/>
</dbReference>
<dbReference type="InterPro" id="IPR029044">
    <property type="entry name" value="Nucleotide-diphossugar_trans"/>
</dbReference>
<dbReference type="EMBL" id="JAMYEC010000001">
    <property type="protein sequence ID" value="MDX2333759.1"/>
    <property type="molecule type" value="Genomic_DNA"/>
</dbReference>
<dbReference type="GeneID" id="34013870"/>
<evidence type="ECO:0000313" key="8">
    <source>
        <dbReference type="Proteomes" id="UP001272940"/>
    </source>
</evidence>
<dbReference type="Proteomes" id="UP001272940">
    <property type="component" value="Unassembled WGS sequence"/>
</dbReference>
<keyword evidence="8" id="KW-1185">Reference proteome</keyword>
<keyword evidence="2" id="KW-0328">Glycosyltransferase</keyword>
<dbReference type="InterPro" id="IPR001173">
    <property type="entry name" value="Glyco_trans_2-like"/>
</dbReference>
<sequence>MRDVAVIIPTLRRPDSLERAMRSVFAQTGSLHRVAAIVVADNDPQGSAAALIARLRAEAPVPLTYAHAPTPGVATARNIGLSATDAPLIAFLDDDEAASPGWLAALLSAQTQTGADVVFGPIRGRVPANTGWTTAYLERFFGRDGPRETGLTDDIHGCGNSLMVRATALPGDAPFDVAMNETGGEDDRLFTALSARGGRFGWAAEAWADEFAPPHRATLKYALTRAFAYGQSPTQMAADRRDWPGVIKWMLVGVAQTGVWGAASVLCAILRRPDRANVYDRCARGLGKLFWTKGFEPKLYGAAMLSRSDV</sequence>
<comment type="similarity">
    <text evidence="1">Belongs to the glycosyltransferase 2 family.</text>
</comment>
<reference evidence="7" key="1">
    <citation type="submission" date="2017-06" db="EMBL/GenBank/DDBJ databases">
        <title>FDA dAtabase for Regulatory Grade micrObial Sequences (FDA-ARGOS): Supporting development and validation of Infectious Disease Dx tests.</title>
        <authorList>
            <person name="Minogue T."/>
            <person name="Wolcott M."/>
            <person name="Wasieloski L."/>
            <person name="Aguilar W."/>
            <person name="Moore D."/>
            <person name="Tallon L."/>
            <person name="Sadzewicz L."/>
            <person name="Sengamalay N."/>
            <person name="Ott S."/>
            <person name="Godinez A."/>
            <person name="Nagaraj S."/>
            <person name="Nadendla S."/>
            <person name="Geyer C."/>
            <person name="Sichtig H."/>
        </authorList>
    </citation>
    <scope>NUCLEOTIDE SEQUENCE [LARGE SCALE GENOMIC DNA]</scope>
    <source>
        <strain evidence="7">FDAARGOS_289</strain>
    </source>
</reference>
<proteinExistence type="inferred from homology"/>
<evidence type="ECO:0000256" key="1">
    <source>
        <dbReference type="ARBA" id="ARBA00006739"/>
    </source>
</evidence>
<evidence type="ECO:0000256" key="3">
    <source>
        <dbReference type="ARBA" id="ARBA00022679"/>
    </source>
</evidence>
<evidence type="ECO:0000313" key="5">
    <source>
        <dbReference type="EMBL" id="ASE38170.1"/>
    </source>
</evidence>
<dbReference type="EMBL" id="CP022048">
    <property type="protein sequence ID" value="ASE38170.1"/>
    <property type="molecule type" value="Genomic_DNA"/>
</dbReference>
<reference evidence="6" key="3">
    <citation type="submission" date="2022-06" db="EMBL/GenBank/DDBJ databases">
        <authorList>
            <person name="Hesketh-Best P.J."/>
            <person name="Koch M.J."/>
        </authorList>
    </citation>
    <scope>NUCLEOTIDE SEQUENCE</scope>
    <source>
        <strain evidence="6">PC206-O</strain>
    </source>
</reference>
<organism evidence="5 7">
    <name type="scientific">Brevundimonas vesicularis</name>
    <name type="common">Pseudomonas vesicularis</name>
    <dbReference type="NCBI Taxonomy" id="41276"/>
    <lineage>
        <taxon>Bacteria</taxon>
        <taxon>Pseudomonadati</taxon>
        <taxon>Pseudomonadota</taxon>
        <taxon>Alphaproteobacteria</taxon>
        <taxon>Caulobacterales</taxon>
        <taxon>Caulobacteraceae</taxon>
        <taxon>Brevundimonas</taxon>
    </lineage>
</organism>
<keyword evidence="3 5" id="KW-0808">Transferase</keyword>
<dbReference type="Proteomes" id="UP000197050">
    <property type="component" value="Chromosome"/>
</dbReference>
<dbReference type="Gene3D" id="3.90.550.10">
    <property type="entry name" value="Spore Coat Polysaccharide Biosynthesis Protein SpsA, Chain A"/>
    <property type="match status" value="1"/>
</dbReference>
<dbReference type="GO" id="GO:0016757">
    <property type="term" value="F:glycosyltransferase activity"/>
    <property type="evidence" value="ECO:0007669"/>
    <property type="project" value="UniProtKB-KW"/>
</dbReference>
<reference evidence="6 8" key="4">
    <citation type="journal article" date="2023" name="FEMS Microbes">
        <title>Whole genomes of deep-sea sponge-associated bacteria exhibit high novel natural product potential.</title>
        <authorList>
            <person name="Hesketh-Best P.J."/>
            <person name="January G.G."/>
            <person name="Koch M.J."/>
            <person name="Warburton P.J."/>
            <person name="Howell K.L."/>
            <person name="Upton M."/>
        </authorList>
    </citation>
    <scope>NUCLEOTIDE SEQUENCE [LARGE SCALE GENOMIC DNA]</scope>
    <source>
        <strain evidence="6 8">PC206-O</strain>
    </source>
</reference>
<protein>
    <submittedName>
        <fullName evidence="5 6">Glycosyltransferase</fullName>
    </submittedName>
</protein>
<dbReference type="Pfam" id="PF00535">
    <property type="entry name" value="Glycos_transf_2"/>
    <property type="match status" value="1"/>
</dbReference>
<dbReference type="SUPFAM" id="SSF53448">
    <property type="entry name" value="Nucleotide-diphospho-sugar transferases"/>
    <property type="match status" value="1"/>
</dbReference>
<evidence type="ECO:0000259" key="4">
    <source>
        <dbReference type="Pfam" id="PF00535"/>
    </source>
</evidence>
<feature type="domain" description="Glycosyltransferase 2-like" evidence="4">
    <location>
        <begin position="6"/>
        <end position="163"/>
    </location>
</feature>
<dbReference type="KEGG" id="bvc:CEP68_00840"/>
<evidence type="ECO:0000313" key="6">
    <source>
        <dbReference type="EMBL" id="MDX2333759.1"/>
    </source>
</evidence>
<evidence type="ECO:0000313" key="7">
    <source>
        <dbReference type="Proteomes" id="UP000197050"/>
    </source>
</evidence>
<dbReference type="PANTHER" id="PTHR43179:SF12">
    <property type="entry name" value="GALACTOFURANOSYLTRANSFERASE GLFT2"/>
    <property type="match status" value="1"/>
</dbReference>
<name>A0A1Z3U4U4_BREVE</name>